<keyword evidence="2" id="KW-1133">Transmembrane helix</keyword>
<accession>A0A8H4VJC2</accession>
<feature type="transmembrane region" description="Helical" evidence="2">
    <location>
        <begin position="72"/>
        <end position="93"/>
    </location>
</feature>
<feature type="region of interest" description="Disordered" evidence="1">
    <location>
        <begin position="277"/>
        <end position="350"/>
    </location>
</feature>
<evidence type="ECO:0000259" key="3">
    <source>
        <dbReference type="Pfam" id="PF20151"/>
    </source>
</evidence>
<dbReference type="AlphaFoldDB" id="A0A8H4VJC2"/>
<comment type="caution">
    <text evidence="4">The sequence shown here is derived from an EMBL/GenBank/DDBJ whole genome shotgun (WGS) entry which is preliminary data.</text>
</comment>
<feature type="domain" description="DUF6533" evidence="3">
    <location>
        <begin position="37"/>
        <end position="79"/>
    </location>
</feature>
<feature type="transmembrane region" description="Helical" evidence="2">
    <location>
        <begin position="224"/>
        <end position="244"/>
    </location>
</feature>
<dbReference type="InterPro" id="IPR045340">
    <property type="entry name" value="DUF6533"/>
</dbReference>
<dbReference type="EMBL" id="JAACJL010000046">
    <property type="protein sequence ID" value="KAF4613046.1"/>
    <property type="molecule type" value="Genomic_DNA"/>
</dbReference>
<sequence>MPPPPGPPLSAGGGPPSIPPDALVKQKQGNAIMIWDIGAFCIFGWELLLCLPQEYQRIWKKPMNFTSVLYIANRYFGLLQLCFVVTLVADAWSPADCKHVFFFEPVGALISTVLSQMILGSRVYAIFSQNKIVGAVLSLTLLAEVVIGSISISTTSAPPITPGPPGSRPPCGAVMGPTGWLIAFWAIPLFYDALAFLLTAWMAYDFWRKELNVPLMHVIWRDGLLYFFAIFSMNVTNVVIFLTVPKTLRAINLTPTLIFEIVLSCRLVLNLRGTQGGTTSVPSNTLKWSTDKSKSNPSAPGILATHEQVRSYDSYPSHGAGIKLEPVRKKEDRYGGADAQAVAPWSEWTE</sequence>
<dbReference type="Proteomes" id="UP000521872">
    <property type="component" value="Unassembled WGS sequence"/>
</dbReference>
<protein>
    <recommendedName>
        <fullName evidence="3">DUF6533 domain-containing protein</fullName>
    </recommendedName>
</protein>
<evidence type="ECO:0000256" key="2">
    <source>
        <dbReference type="SAM" id="Phobius"/>
    </source>
</evidence>
<feature type="compositionally biased region" description="Basic and acidic residues" evidence="1">
    <location>
        <begin position="325"/>
        <end position="335"/>
    </location>
</feature>
<evidence type="ECO:0000313" key="5">
    <source>
        <dbReference type="Proteomes" id="UP000521872"/>
    </source>
</evidence>
<gene>
    <name evidence="4" type="ORF">D9613_010787</name>
</gene>
<feature type="transmembrane region" description="Helical" evidence="2">
    <location>
        <begin position="132"/>
        <end position="152"/>
    </location>
</feature>
<organism evidence="4 5">
    <name type="scientific">Agrocybe pediades</name>
    <dbReference type="NCBI Taxonomy" id="84607"/>
    <lineage>
        <taxon>Eukaryota</taxon>
        <taxon>Fungi</taxon>
        <taxon>Dikarya</taxon>
        <taxon>Basidiomycota</taxon>
        <taxon>Agaricomycotina</taxon>
        <taxon>Agaricomycetes</taxon>
        <taxon>Agaricomycetidae</taxon>
        <taxon>Agaricales</taxon>
        <taxon>Agaricineae</taxon>
        <taxon>Strophariaceae</taxon>
        <taxon>Agrocybe</taxon>
    </lineage>
</organism>
<feature type="transmembrane region" description="Helical" evidence="2">
    <location>
        <begin position="32"/>
        <end position="51"/>
    </location>
</feature>
<keyword evidence="2" id="KW-0472">Membrane</keyword>
<feature type="transmembrane region" description="Helical" evidence="2">
    <location>
        <begin position="99"/>
        <end position="120"/>
    </location>
</feature>
<keyword evidence="5" id="KW-1185">Reference proteome</keyword>
<name>A0A8H4VJC2_9AGAR</name>
<feature type="transmembrane region" description="Helical" evidence="2">
    <location>
        <begin position="182"/>
        <end position="204"/>
    </location>
</feature>
<feature type="compositionally biased region" description="Polar residues" evidence="1">
    <location>
        <begin position="277"/>
        <end position="288"/>
    </location>
</feature>
<keyword evidence="2" id="KW-0812">Transmembrane</keyword>
<evidence type="ECO:0000256" key="1">
    <source>
        <dbReference type="SAM" id="MobiDB-lite"/>
    </source>
</evidence>
<reference evidence="4 5" key="1">
    <citation type="submission" date="2019-12" db="EMBL/GenBank/DDBJ databases">
        <authorList>
            <person name="Floudas D."/>
            <person name="Bentzer J."/>
            <person name="Ahren D."/>
            <person name="Johansson T."/>
            <person name="Persson P."/>
            <person name="Tunlid A."/>
        </authorList>
    </citation>
    <scope>NUCLEOTIDE SEQUENCE [LARGE SCALE GENOMIC DNA]</scope>
    <source>
        <strain evidence="4 5">CBS 102.39</strain>
    </source>
</reference>
<proteinExistence type="predicted"/>
<dbReference type="Pfam" id="PF20151">
    <property type="entry name" value="DUF6533"/>
    <property type="match status" value="1"/>
</dbReference>
<evidence type="ECO:0000313" key="4">
    <source>
        <dbReference type="EMBL" id="KAF4613046.1"/>
    </source>
</evidence>